<protein>
    <submittedName>
        <fullName evidence="1">Uncharacterized protein</fullName>
    </submittedName>
</protein>
<evidence type="ECO:0000313" key="2">
    <source>
        <dbReference type="Proteomes" id="UP000429607"/>
    </source>
</evidence>
<accession>A0A6A3IFG9</accession>
<dbReference type="AlphaFoldDB" id="A0A6A3IFG9"/>
<proteinExistence type="predicted"/>
<sequence>MISWEWGMPHLSNAATKAEFGMTSNVARSKNPEMLQLLKRVTITVYQVRSVEVTGDLYEQLVHLIGVGKEKKLVEYKPHRFMSLTRVFMRIIKHWNVLCLWYEERANKAIRDRSPTPSPFPLSNSHLLVEQLLSLMLPISALNVKSQAEKANQVDVLFFRVQSDGDNIRTRGIATQA</sequence>
<organism evidence="1 2">
    <name type="scientific">Phytophthora rubi</name>
    <dbReference type="NCBI Taxonomy" id="129364"/>
    <lineage>
        <taxon>Eukaryota</taxon>
        <taxon>Sar</taxon>
        <taxon>Stramenopiles</taxon>
        <taxon>Oomycota</taxon>
        <taxon>Peronosporomycetes</taxon>
        <taxon>Peronosporales</taxon>
        <taxon>Peronosporaceae</taxon>
        <taxon>Phytophthora</taxon>
    </lineage>
</organism>
<evidence type="ECO:0000313" key="1">
    <source>
        <dbReference type="EMBL" id="KAE8978533.1"/>
    </source>
</evidence>
<dbReference type="EMBL" id="QXFV01003244">
    <property type="protein sequence ID" value="KAE8978533.1"/>
    <property type="molecule type" value="Genomic_DNA"/>
</dbReference>
<comment type="caution">
    <text evidence="1">The sequence shown here is derived from an EMBL/GenBank/DDBJ whole genome shotgun (WGS) entry which is preliminary data.</text>
</comment>
<name>A0A6A3IFG9_9STRA</name>
<reference evidence="1 2" key="1">
    <citation type="submission" date="2018-09" db="EMBL/GenBank/DDBJ databases">
        <title>Genomic investigation of the strawberry pathogen Phytophthora fragariae indicates pathogenicity is determined by transcriptional variation in three key races.</title>
        <authorList>
            <person name="Adams T.M."/>
            <person name="Armitage A.D."/>
            <person name="Sobczyk M.K."/>
            <person name="Bates H.J."/>
            <person name="Dunwell J.M."/>
            <person name="Nellist C.F."/>
            <person name="Harrison R.J."/>
        </authorList>
    </citation>
    <scope>NUCLEOTIDE SEQUENCE [LARGE SCALE GENOMIC DNA]</scope>
    <source>
        <strain evidence="1 2">SCRP249</strain>
    </source>
</reference>
<dbReference type="Proteomes" id="UP000429607">
    <property type="component" value="Unassembled WGS sequence"/>
</dbReference>
<gene>
    <name evidence="1" type="ORF">PR001_g24814</name>
</gene>